<comment type="subcellular location">
    <subcellularLocation>
        <location evidence="1">Membrane</location>
        <topology evidence="1">Multi-pass membrane protein</topology>
    </subcellularLocation>
</comment>
<gene>
    <name evidence="8" type="ORF">AB0887_31535</name>
</gene>
<dbReference type="RefSeq" id="WP_359774270.1">
    <property type="nucleotide sequence ID" value="NZ_JBEYRR010000002.1"/>
</dbReference>
<evidence type="ECO:0000256" key="1">
    <source>
        <dbReference type="ARBA" id="ARBA00004141"/>
    </source>
</evidence>
<keyword evidence="4 7" id="KW-1133">Transmembrane helix</keyword>
<organism evidence="8 9">
    <name type="scientific">Streptomyces huasconensis</name>
    <dbReference type="NCBI Taxonomy" id="1854574"/>
    <lineage>
        <taxon>Bacteria</taxon>
        <taxon>Bacillati</taxon>
        <taxon>Actinomycetota</taxon>
        <taxon>Actinomycetes</taxon>
        <taxon>Kitasatosporales</taxon>
        <taxon>Streptomycetaceae</taxon>
        <taxon>Streptomyces</taxon>
    </lineage>
</organism>
<evidence type="ECO:0000256" key="4">
    <source>
        <dbReference type="ARBA" id="ARBA00022989"/>
    </source>
</evidence>
<evidence type="ECO:0000313" key="8">
    <source>
        <dbReference type="EMBL" id="MEW2366466.1"/>
    </source>
</evidence>
<evidence type="ECO:0000256" key="7">
    <source>
        <dbReference type="SAM" id="Phobius"/>
    </source>
</evidence>
<feature type="region of interest" description="Disordered" evidence="6">
    <location>
        <begin position="223"/>
        <end position="256"/>
    </location>
</feature>
<dbReference type="EMBL" id="JBEYRS010000017">
    <property type="protein sequence ID" value="MEW2366466.1"/>
    <property type="molecule type" value="Genomic_DNA"/>
</dbReference>
<evidence type="ECO:0000313" key="9">
    <source>
        <dbReference type="Proteomes" id="UP001553843"/>
    </source>
</evidence>
<keyword evidence="3 7" id="KW-0812">Transmembrane</keyword>
<accession>A0ABV3M438</accession>
<name>A0ABV3M438_9ACTN</name>
<dbReference type="PANTHER" id="PTHR31885">
    <property type="entry name" value="GH04784P"/>
    <property type="match status" value="1"/>
</dbReference>
<protein>
    <submittedName>
        <fullName evidence="8">Lysoplasmalogenase</fullName>
    </submittedName>
</protein>
<evidence type="ECO:0000256" key="3">
    <source>
        <dbReference type="ARBA" id="ARBA00022692"/>
    </source>
</evidence>
<keyword evidence="9" id="KW-1185">Reference proteome</keyword>
<dbReference type="PANTHER" id="PTHR31885:SF6">
    <property type="entry name" value="GH04784P"/>
    <property type="match status" value="1"/>
</dbReference>
<dbReference type="Proteomes" id="UP001553843">
    <property type="component" value="Unassembled WGS sequence"/>
</dbReference>
<dbReference type="Pfam" id="PF07947">
    <property type="entry name" value="YhhN"/>
    <property type="match status" value="1"/>
</dbReference>
<evidence type="ECO:0000256" key="5">
    <source>
        <dbReference type="ARBA" id="ARBA00023136"/>
    </source>
</evidence>
<keyword evidence="5 7" id="KW-0472">Membrane</keyword>
<dbReference type="InterPro" id="IPR012506">
    <property type="entry name" value="TMEM86B-like"/>
</dbReference>
<evidence type="ECO:0000256" key="6">
    <source>
        <dbReference type="SAM" id="MobiDB-lite"/>
    </source>
</evidence>
<comment type="caution">
    <text evidence="8">The sequence shown here is derived from an EMBL/GenBank/DDBJ whole genome shotgun (WGS) entry which is preliminary data.</text>
</comment>
<feature type="transmembrane region" description="Helical" evidence="7">
    <location>
        <begin position="78"/>
        <end position="97"/>
    </location>
</feature>
<feature type="transmembrane region" description="Helical" evidence="7">
    <location>
        <begin position="118"/>
        <end position="137"/>
    </location>
</feature>
<reference evidence="8 9" key="1">
    <citation type="submission" date="2024-06" db="EMBL/GenBank/DDBJ databases">
        <title>The Natural Products Discovery Center: Release of the First 8490 Sequenced Strains for Exploring Actinobacteria Biosynthetic Diversity.</title>
        <authorList>
            <person name="Kalkreuter E."/>
            <person name="Kautsar S.A."/>
            <person name="Yang D."/>
            <person name="Bader C.D."/>
            <person name="Teijaro C.N."/>
            <person name="Fluegel L."/>
            <person name="Davis C.M."/>
            <person name="Simpson J.R."/>
            <person name="Lauterbach L."/>
            <person name="Steele A.D."/>
            <person name="Gui C."/>
            <person name="Meng S."/>
            <person name="Li G."/>
            <person name="Viehrig K."/>
            <person name="Ye F."/>
            <person name="Su P."/>
            <person name="Kiefer A.F."/>
            <person name="Nichols A."/>
            <person name="Cepeda A.J."/>
            <person name="Yan W."/>
            <person name="Fan B."/>
            <person name="Jiang Y."/>
            <person name="Adhikari A."/>
            <person name="Zheng C.-J."/>
            <person name="Schuster L."/>
            <person name="Cowan T.M."/>
            <person name="Smanski M.J."/>
            <person name="Chevrette M.G."/>
            <person name="De Carvalho L.P.S."/>
            <person name="Shen B."/>
        </authorList>
    </citation>
    <scope>NUCLEOTIDE SEQUENCE [LARGE SCALE GENOMIC DNA]</scope>
    <source>
        <strain evidence="8 9">NPDC047833</strain>
    </source>
</reference>
<evidence type="ECO:0000256" key="2">
    <source>
        <dbReference type="ARBA" id="ARBA00007375"/>
    </source>
</evidence>
<feature type="transmembrane region" description="Helical" evidence="7">
    <location>
        <begin position="6"/>
        <end position="27"/>
    </location>
</feature>
<feature type="transmembrane region" description="Helical" evidence="7">
    <location>
        <begin position="149"/>
        <end position="178"/>
    </location>
</feature>
<feature type="compositionally biased region" description="Low complexity" evidence="6">
    <location>
        <begin position="231"/>
        <end position="256"/>
    </location>
</feature>
<comment type="similarity">
    <text evidence="2">Belongs to the TMEM86 family.</text>
</comment>
<sequence>MTAPPAARLLLGAFGAAVLGDLVSLLADWDLGHAVCKPLLMPLLAAYVWTRGGPRLLVTALLFGWGGDTLLLFDAEPAFLAGMGSFAAGHVCYLVLFKRYGDTRRYAGSSGGSPRARGAAIVAAYALALLGTVALLWPDLPADMRGPVAGYSLLLTAMALGATLLGAVAAAGGALFLLSDTLIATGVADWPQPPRPDFAIMLTYLAAQYLLARAVLREAVPPASGDHQRIGTGTAVSSADSTTTTPSATTSRRAGA</sequence>
<proteinExistence type="inferred from homology"/>